<name>A0A3E2BPR2_9BACT</name>
<comment type="caution">
    <text evidence="2">The sequence shown here is derived from an EMBL/GenBank/DDBJ whole genome shotgun (WGS) entry which is preliminary data.</text>
</comment>
<accession>A0A3E2BPR2</accession>
<feature type="domain" description="Xylose isomerase-like TIM barrel" evidence="1">
    <location>
        <begin position="131"/>
        <end position="264"/>
    </location>
</feature>
<evidence type="ECO:0000313" key="3">
    <source>
        <dbReference type="Proteomes" id="UP000257323"/>
    </source>
</evidence>
<evidence type="ECO:0000313" key="2">
    <source>
        <dbReference type="EMBL" id="RFT16750.1"/>
    </source>
</evidence>
<dbReference type="InterPro" id="IPR013022">
    <property type="entry name" value="Xyl_isomerase-like_TIM-brl"/>
</dbReference>
<dbReference type="PANTHER" id="PTHR12110">
    <property type="entry name" value="HYDROXYPYRUVATE ISOMERASE"/>
    <property type="match status" value="1"/>
</dbReference>
<dbReference type="InterPro" id="IPR036237">
    <property type="entry name" value="Xyl_isomerase-like_sf"/>
</dbReference>
<protein>
    <recommendedName>
        <fullName evidence="1">Xylose isomerase-like TIM barrel domain-containing protein</fullName>
    </recommendedName>
</protein>
<reference evidence="2 3" key="1">
    <citation type="submission" date="2018-08" db="EMBL/GenBank/DDBJ databases">
        <title>Genome analysis of the thermophilic bacterium of the candidate phylum Aminicenantes from deep subsurface aquifer revealed its physiology and ecological role.</title>
        <authorList>
            <person name="Kadnikov V.V."/>
            <person name="Mardanov A.V."/>
            <person name="Beletsky A.V."/>
            <person name="Karnachuk O.V."/>
            <person name="Ravin N.V."/>
        </authorList>
    </citation>
    <scope>NUCLEOTIDE SEQUENCE [LARGE SCALE GENOMIC DNA]</scope>
    <source>
        <strain evidence="2">BY38</strain>
    </source>
</reference>
<gene>
    <name evidence="2" type="ORF">OP8BY_1363</name>
</gene>
<organism evidence="2 3">
    <name type="scientific">Candidatus Saccharicenans subterraneus</name>
    <dbReference type="NCBI Taxonomy" id="2508984"/>
    <lineage>
        <taxon>Bacteria</taxon>
        <taxon>Candidatus Aminicenantota</taxon>
        <taxon>Candidatus Aminicenantia</taxon>
        <taxon>Candidatus Aminicenantales</taxon>
        <taxon>Candidatus Saccharicenantaceae</taxon>
        <taxon>Candidatus Saccharicenans</taxon>
    </lineage>
</organism>
<dbReference type="EMBL" id="QUAH01000002">
    <property type="protein sequence ID" value="RFT16750.1"/>
    <property type="molecule type" value="Genomic_DNA"/>
</dbReference>
<dbReference type="Pfam" id="PF01261">
    <property type="entry name" value="AP_endonuc_2"/>
    <property type="match status" value="1"/>
</dbReference>
<proteinExistence type="predicted"/>
<dbReference type="Proteomes" id="UP000257323">
    <property type="component" value="Unassembled WGS sequence"/>
</dbReference>
<dbReference type="SUPFAM" id="SSF51658">
    <property type="entry name" value="Xylose isomerase-like"/>
    <property type="match status" value="1"/>
</dbReference>
<dbReference type="PANTHER" id="PTHR12110:SF41">
    <property type="entry name" value="INOSOSE DEHYDRATASE"/>
    <property type="match status" value="1"/>
</dbReference>
<dbReference type="AlphaFoldDB" id="A0A3E2BPR2"/>
<dbReference type="Gene3D" id="3.20.20.150">
    <property type="entry name" value="Divalent-metal-dependent TIM barrel enzymes"/>
    <property type="match status" value="1"/>
</dbReference>
<sequence>MAANPSALVYSARKNRPSCSDWRPEKKHGFSLGLASYTFRAFSLEQTIAMTLRLGLEKLVLKDFHLPLTASPTEIKAAAARVREAGLDLYGCGVVYLEKPEEVNQAFAYARTAEMRMIIASPNPGLLPLIEKKVKETGISLAIHNHGPGDRFYPTPADAYHRIKNLDGRLGLCLDIGHAARAGVDPAEATRKFSDRLLDVHIKDVSAVSREGQTVEIGRGVVDIKSFLKAITAINYRGTLAFEFEKDEKDPLPGVAESVGYVRALLS</sequence>
<evidence type="ECO:0000259" key="1">
    <source>
        <dbReference type="Pfam" id="PF01261"/>
    </source>
</evidence>
<dbReference type="InterPro" id="IPR050312">
    <property type="entry name" value="IolE/XylAMocC-like"/>
</dbReference>